<comment type="caution">
    <text evidence="1">The sequence shown here is derived from an EMBL/GenBank/DDBJ whole genome shotgun (WGS) entry which is preliminary data.</text>
</comment>
<name>A0ABQ3HUE4_9SPHI</name>
<evidence type="ECO:0000313" key="1">
    <source>
        <dbReference type="EMBL" id="GHE35358.1"/>
    </source>
</evidence>
<protein>
    <submittedName>
        <fullName evidence="1">Uncharacterized protein</fullName>
    </submittedName>
</protein>
<sequence>MNMQFNRQFEHEVGAKRILFDVTYNPKTHYFEVFESGQQEGYLLKFDMETRAWSTEGPAAPTIPAEDLALLVQKQFGHFV</sequence>
<proteinExistence type="predicted"/>
<gene>
    <name evidence="1" type="ORF">GCM10017764_18290</name>
</gene>
<accession>A0ABQ3HUE4</accession>
<organism evidence="1 2">
    <name type="scientific">Sphingobacterium griseoflavum</name>
    <dbReference type="NCBI Taxonomy" id="1474952"/>
    <lineage>
        <taxon>Bacteria</taxon>
        <taxon>Pseudomonadati</taxon>
        <taxon>Bacteroidota</taxon>
        <taxon>Sphingobacteriia</taxon>
        <taxon>Sphingobacteriales</taxon>
        <taxon>Sphingobacteriaceae</taxon>
        <taxon>Sphingobacterium</taxon>
    </lineage>
</organism>
<dbReference type="EMBL" id="BNAF01000006">
    <property type="protein sequence ID" value="GHE35358.1"/>
    <property type="molecule type" value="Genomic_DNA"/>
</dbReference>
<evidence type="ECO:0000313" key="2">
    <source>
        <dbReference type="Proteomes" id="UP000620550"/>
    </source>
</evidence>
<reference evidence="2" key="1">
    <citation type="journal article" date="2019" name="Int. J. Syst. Evol. Microbiol.">
        <title>The Global Catalogue of Microorganisms (GCM) 10K type strain sequencing project: providing services to taxonomists for standard genome sequencing and annotation.</title>
        <authorList>
            <consortium name="The Broad Institute Genomics Platform"/>
            <consortium name="The Broad Institute Genome Sequencing Center for Infectious Disease"/>
            <person name="Wu L."/>
            <person name="Ma J."/>
        </authorList>
    </citation>
    <scope>NUCLEOTIDE SEQUENCE [LARGE SCALE GENOMIC DNA]</scope>
    <source>
        <strain evidence="2">CGMCC 1.12966</strain>
    </source>
</reference>
<dbReference type="Proteomes" id="UP000620550">
    <property type="component" value="Unassembled WGS sequence"/>
</dbReference>
<keyword evidence="2" id="KW-1185">Reference proteome</keyword>